<feature type="non-terminal residue" evidence="7">
    <location>
        <position position="1"/>
    </location>
</feature>
<dbReference type="Gene3D" id="1.10.10.1890">
    <property type="entry name" value="Ska1 microtubule binding domain-like"/>
    <property type="match status" value="1"/>
</dbReference>
<reference evidence="7 8" key="1">
    <citation type="submission" date="2019-09" db="EMBL/GenBank/DDBJ databases">
        <title>Bird 10,000 Genomes (B10K) Project - Family phase.</title>
        <authorList>
            <person name="Zhang G."/>
        </authorList>
    </citation>
    <scope>NUCLEOTIDE SEQUENCE [LARGE SCALE GENOMIC DNA]</scope>
    <source>
        <strain evidence="7">B10K-DU-012-80</strain>
    </source>
</reference>
<dbReference type="OrthoDB" id="5962at2759"/>
<dbReference type="Gene3D" id="6.10.250.1370">
    <property type="match status" value="1"/>
</dbReference>
<dbReference type="CDD" id="cd12958">
    <property type="entry name" value="SKA1_N"/>
    <property type="match status" value="1"/>
</dbReference>
<evidence type="ECO:0000256" key="3">
    <source>
        <dbReference type="ARBA" id="ARBA00047182"/>
    </source>
</evidence>
<feature type="region of interest" description="Disordered" evidence="6">
    <location>
        <begin position="113"/>
        <end position="138"/>
    </location>
</feature>
<dbReference type="GO" id="GO:0072686">
    <property type="term" value="C:mitotic spindle"/>
    <property type="evidence" value="ECO:0007669"/>
    <property type="project" value="TreeGrafter"/>
</dbReference>
<dbReference type="FunFam" id="1.10.10.1890:FF:000002">
    <property type="entry name" value="Spindle and kinetochore-associated protein 1"/>
    <property type="match status" value="1"/>
</dbReference>
<dbReference type="InterPro" id="IPR042031">
    <property type="entry name" value="SKA1_MBD_sf"/>
</dbReference>
<proteinExistence type="inferred from homology"/>
<name>A0A7K4YAJ2_BUCAB</name>
<evidence type="ECO:0000256" key="6">
    <source>
        <dbReference type="SAM" id="MobiDB-lite"/>
    </source>
</evidence>
<evidence type="ECO:0000313" key="8">
    <source>
        <dbReference type="Proteomes" id="UP000551127"/>
    </source>
</evidence>
<dbReference type="PANTHER" id="PTHR28573">
    <property type="entry name" value="SPINDLE AND KINETOCHORE-ASSOCIATED PROTEIN 1"/>
    <property type="match status" value="1"/>
</dbReference>
<dbReference type="GO" id="GO:0000940">
    <property type="term" value="C:outer kinetochore"/>
    <property type="evidence" value="ECO:0007669"/>
    <property type="project" value="TreeGrafter"/>
</dbReference>
<feature type="non-terminal residue" evidence="7">
    <location>
        <position position="260"/>
    </location>
</feature>
<comment type="similarity">
    <text evidence="1">Belongs to the SKA1 family.</text>
</comment>
<dbReference type="GO" id="GO:0000278">
    <property type="term" value="P:mitotic cell cycle"/>
    <property type="evidence" value="ECO:0007669"/>
    <property type="project" value="TreeGrafter"/>
</dbReference>
<dbReference type="GO" id="GO:0007059">
    <property type="term" value="P:chromosome segregation"/>
    <property type="evidence" value="ECO:0007669"/>
    <property type="project" value="InterPro"/>
</dbReference>
<dbReference type="GO" id="GO:0005876">
    <property type="term" value="C:spindle microtubule"/>
    <property type="evidence" value="ECO:0007669"/>
    <property type="project" value="TreeGrafter"/>
</dbReference>
<accession>A0A7K4YAJ2</accession>
<keyword evidence="2 5" id="KW-0175">Coiled coil</keyword>
<comment type="caution">
    <text evidence="7">The sequence shown here is derived from an EMBL/GenBank/DDBJ whole genome shotgun (WGS) entry which is preliminary data.</text>
</comment>
<gene>
    <name evidence="7" type="primary">Ska1</name>
    <name evidence="7" type="ORF">BUCABY_R12695</name>
</gene>
<dbReference type="EMBL" id="VYZL01000916">
    <property type="protein sequence ID" value="NWR56067.1"/>
    <property type="molecule type" value="Genomic_DNA"/>
</dbReference>
<evidence type="ECO:0000256" key="4">
    <source>
        <dbReference type="ARBA" id="ARBA00047202"/>
    </source>
</evidence>
<dbReference type="Pfam" id="PF07160">
    <property type="entry name" value="SKA1"/>
    <property type="match status" value="1"/>
</dbReference>
<feature type="coiled-coil region" evidence="5">
    <location>
        <begin position="46"/>
        <end position="80"/>
    </location>
</feature>
<keyword evidence="8" id="KW-1185">Reference proteome</keyword>
<sequence>MASSDLEDLCFHINMKISTVKKILQLRSIGQEPSLKSMLCKIGHEMVLLHDLLNQMESEVQQQEKMNNTLKELLKSAERDQLEAQHLCDHIPPHLPKTVSSWYAVREHGDSKPLSVAGPAVKGEEPERAKKPTKEPRPIKEAALITAEEFESVPVYMKGRLTYDQINAVVQEMNKAVEGKYKILHQPLKSMNAAVRKLYHRFLEEETKDTKGGFFIVEADIKEFTQLKVDKRFHSILNILRHCQRVREVRGSRLVRYVIC</sequence>
<dbReference type="InterPro" id="IPR009829">
    <property type="entry name" value="SKA1"/>
</dbReference>
<organism evidence="7 8">
    <name type="scientific">Bucorvus abyssinicus</name>
    <name type="common">Northern ground-hornbill</name>
    <name type="synonym">Abyssinian ground-hornbill</name>
    <dbReference type="NCBI Taxonomy" id="153643"/>
    <lineage>
        <taxon>Eukaryota</taxon>
        <taxon>Metazoa</taxon>
        <taxon>Chordata</taxon>
        <taxon>Craniata</taxon>
        <taxon>Vertebrata</taxon>
        <taxon>Euteleostomi</taxon>
        <taxon>Archelosauria</taxon>
        <taxon>Archosauria</taxon>
        <taxon>Dinosauria</taxon>
        <taxon>Saurischia</taxon>
        <taxon>Theropoda</taxon>
        <taxon>Coelurosauria</taxon>
        <taxon>Aves</taxon>
        <taxon>Neognathae</taxon>
        <taxon>Neoaves</taxon>
        <taxon>Telluraves</taxon>
        <taxon>Coraciimorphae</taxon>
        <taxon>Bucerotiformes</taxon>
        <taxon>Bucorvidae</taxon>
        <taxon>Bucorvus</taxon>
    </lineage>
</organism>
<evidence type="ECO:0000256" key="2">
    <source>
        <dbReference type="ARBA" id="ARBA00023054"/>
    </source>
</evidence>
<evidence type="ECO:0000256" key="1">
    <source>
        <dbReference type="ARBA" id="ARBA00006836"/>
    </source>
</evidence>
<feature type="compositionally biased region" description="Basic and acidic residues" evidence="6">
    <location>
        <begin position="122"/>
        <end position="138"/>
    </location>
</feature>
<dbReference type="AlphaFoldDB" id="A0A7K4YAJ2"/>
<dbReference type="GO" id="GO:0031110">
    <property type="term" value="P:regulation of microtubule polymerization or depolymerization"/>
    <property type="evidence" value="ECO:0007669"/>
    <property type="project" value="TreeGrafter"/>
</dbReference>
<protein>
    <recommendedName>
        <fullName evidence="3">SKA complex subunit 1</fullName>
    </recommendedName>
    <alternativeName>
        <fullName evidence="4">Spindle and kinetochore-associated protein 1</fullName>
    </alternativeName>
</protein>
<dbReference type="PANTHER" id="PTHR28573:SF1">
    <property type="entry name" value="SPINDLE AND KINETOCHORE-ASSOCIATED PROTEIN 1"/>
    <property type="match status" value="1"/>
</dbReference>
<evidence type="ECO:0000256" key="5">
    <source>
        <dbReference type="SAM" id="Coils"/>
    </source>
</evidence>
<evidence type="ECO:0000313" key="7">
    <source>
        <dbReference type="EMBL" id="NWR56067.1"/>
    </source>
</evidence>
<dbReference type="GO" id="GO:0008017">
    <property type="term" value="F:microtubule binding"/>
    <property type="evidence" value="ECO:0007669"/>
    <property type="project" value="InterPro"/>
</dbReference>
<dbReference type="GO" id="GO:0051301">
    <property type="term" value="P:cell division"/>
    <property type="evidence" value="ECO:0007669"/>
    <property type="project" value="InterPro"/>
</dbReference>
<dbReference type="Proteomes" id="UP000551127">
    <property type="component" value="Unassembled WGS sequence"/>
</dbReference>